<dbReference type="EMBL" id="LKAM01000022">
    <property type="protein sequence ID" value="KUM45267.1"/>
    <property type="molecule type" value="Genomic_DNA"/>
</dbReference>
<keyword evidence="1" id="KW-1133">Transmembrane helix</keyword>
<name>A0A101LTW9_PICGL</name>
<keyword evidence="2" id="KW-0496">Mitochondrion</keyword>
<evidence type="ECO:0000256" key="1">
    <source>
        <dbReference type="SAM" id="Phobius"/>
    </source>
</evidence>
<reference evidence="2" key="1">
    <citation type="journal article" date="2015" name="Genome Biol. Evol.">
        <title>Organellar Genomes of White Spruce (Picea glauca): Assembly and Annotation.</title>
        <authorList>
            <person name="Jackman S.D."/>
            <person name="Warren R.L."/>
            <person name="Gibb E.A."/>
            <person name="Vandervalk B.P."/>
            <person name="Mohamadi H."/>
            <person name="Chu J."/>
            <person name="Raymond A."/>
            <person name="Pleasance S."/>
            <person name="Coope R."/>
            <person name="Wildung M.R."/>
            <person name="Ritland C.E."/>
            <person name="Bousquet J."/>
            <person name="Jones S.J."/>
            <person name="Bohlmann J."/>
            <person name="Birol I."/>
        </authorList>
    </citation>
    <scope>NUCLEOTIDE SEQUENCE [LARGE SCALE GENOMIC DNA]</scope>
    <source>
        <tissue evidence="2">Flushing bud</tissue>
    </source>
</reference>
<gene>
    <name evidence="2" type="ORF">ABT39_MTgene3507</name>
</gene>
<organism evidence="2">
    <name type="scientific">Picea glauca</name>
    <name type="common">White spruce</name>
    <name type="synonym">Pinus glauca</name>
    <dbReference type="NCBI Taxonomy" id="3330"/>
    <lineage>
        <taxon>Eukaryota</taxon>
        <taxon>Viridiplantae</taxon>
        <taxon>Streptophyta</taxon>
        <taxon>Embryophyta</taxon>
        <taxon>Tracheophyta</taxon>
        <taxon>Spermatophyta</taxon>
        <taxon>Pinopsida</taxon>
        <taxon>Pinidae</taxon>
        <taxon>Conifers I</taxon>
        <taxon>Pinales</taxon>
        <taxon>Pinaceae</taxon>
        <taxon>Picea</taxon>
    </lineage>
</organism>
<feature type="transmembrane region" description="Helical" evidence="1">
    <location>
        <begin position="20"/>
        <end position="40"/>
    </location>
</feature>
<accession>A0A101LTW9</accession>
<keyword evidence="1" id="KW-0472">Membrane</keyword>
<keyword evidence="1" id="KW-0812">Transmembrane</keyword>
<proteinExistence type="predicted"/>
<sequence length="48" mass="5581">MWLNVVANLPDVANVANLHVTLLYLVFCSMPIDIFLRLVLRNRTIEIR</sequence>
<comment type="caution">
    <text evidence="2">The sequence shown here is derived from an EMBL/GenBank/DDBJ whole genome shotgun (WGS) entry which is preliminary data.</text>
</comment>
<geneLocation type="mitochondrion" evidence="2"/>
<evidence type="ECO:0000313" key="2">
    <source>
        <dbReference type="EMBL" id="KUM45267.1"/>
    </source>
</evidence>
<dbReference type="AlphaFoldDB" id="A0A101LTW9"/>
<protein>
    <submittedName>
        <fullName evidence="2">Uncharacterized protein</fullName>
    </submittedName>
</protein>